<feature type="chain" id="PRO_5022151577" description="CARDB domain-containing protein" evidence="2">
    <location>
        <begin position="27"/>
        <end position="1303"/>
    </location>
</feature>
<evidence type="ECO:0000313" key="5">
    <source>
        <dbReference type="Proteomes" id="UP000316852"/>
    </source>
</evidence>
<protein>
    <recommendedName>
        <fullName evidence="3">CARDB domain-containing protein</fullName>
    </recommendedName>
</protein>
<dbReference type="Gene3D" id="2.60.40.10">
    <property type="entry name" value="Immunoglobulins"/>
    <property type="match status" value="3"/>
</dbReference>
<keyword evidence="2" id="KW-0732">Signal</keyword>
<feature type="region of interest" description="Disordered" evidence="1">
    <location>
        <begin position="694"/>
        <end position="746"/>
    </location>
</feature>
<feature type="domain" description="CARDB" evidence="3">
    <location>
        <begin position="531"/>
        <end position="618"/>
    </location>
</feature>
<feature type="compositionally biased region" description="Gly residues" evidence="1">
    <location>
        <begin position="498"/>
        <end position="519"/>
    </location>
</feature>
<sequence>MPATALPRSRSAIALTLTLAAILASAVAPGRARGAGEASGAATAAAASSSPVSATGLLPIFGVGLELDGLPSNASPDDAVASVQRLWDKYLKAAGFNVIQFPVDVKELGDRGAGRLAKLCAWAKANDVRLAPLLIGAAPGEALPGDFPDRVGAFAAKTVELVGKTGDAQSYSQIMFYQLERPLNHPASHGPMEAAQAGEIMRATVEKLHASEQAALAGTSLQATPVLASASFDYELIRFGAIVNVALTDESYQQAYESLRGYLSTILGAAAVDVVALEWFPGSVSANAVDRFPDLVSRLQGDFPGKLFLIGTGYSTAAGTESDQSQYYTQTFNNLSDLRANQGVESSFAGILWRTAMDRSKGEPDPPSSKTLSELPKWNWSDRASEITRMWNTPGADSKDMRWWYGRVESHFGLLGGGKDLSKPGEPKLSYTLLSHLKTSLAAAAASTGAGEIATELASRGSAKGVAGAVKDKLQAALFGMLDAWIAKTAENFVGGGGSGGGSGGGDGGGFEGGGGGGGAPPPPPTPSNTADLSIAGVEPVEEIVAGAVNPLSFTVVNGGHAAATNAVLYLRENSTTDLANSTPMVIAAGGTTTITVPWTPSHPGNHKNVTLDAYCDNEGNPSTNHADFGDVMVSSAPAGGGTGGGTGGGNVGGVHIKPGHLGAMQGGLLTATDPGFLKIEMVRSMPAVRMMTSGTGSGTGIHSVGGTGSAGSTSSVGSAGGSGTGGTQGTMSTSQAMTAAPAPSGPQPISLAFTVMNPFDHNFSDVRGTLKIEDKIVATKSLGVLFPRQRRTVTFEQWTPSKAGTFPVRIELAGKGPGGRPLSSTAVDKITVSAAAMRAGAEPAPVTAAGATTRSVLVGKASGTTASTRSSMTAGGGAMQVTQTRILTPLLLAPAGAAAPIQTRSLDLTSRGSKSAVRRTSLLGVTANSIVLTPYPAQVGADIALSVRLFNSELKPANKVKVEVFVGDEKLGEAKVDVPVAQPVLAGGFKTWKAQPGRHDVRAVVTWGDRSGSAAKPIEIGSKDAMRLGGVVSLIGRASFTVPRLVVTAADVRLNPVTPAAGEAVELSVRAQNTGSADAKGVRIELFADDVRLGEATGDVVAGKDRIFTGYPRWTPGAGKHVLLCRATVAGQTTEATREITTALTATLVKPMIKQPAILAAPEGLQTTMMVARIERPDLQILPADITYSPPSPKAGDALTITIMVRNVGTSAGNGTVTGVLQVDGTEAARREFPVMIAPSGMTSLVWPVTTPSGSTLTAIATATATGDSRADNNEARASTSVLRLIMKIEPPQEPQLRIQPK</sequence>
<accession>A0A538T1P3</accession>
<feature type="signal peptide" evidence="2">
    <location>
        <begin position="1"/>
        <end position="26"/>
    </location>
</feature>
<feature type="region of interest" description="Disordered" evidence="1">
    <location>
        <begin position="498"/>
        <end position="532"/>
    </location>
</feature>
<organism evidence="4 5">
    <name type="scientific">Eiseniibacteriota bacterium</name>
    <dbReference type="NCBI Taxonomy" id="2212470"/>
    <lineage>
        <taxon>Bacteria</taxon>
        <taxon>Candidatus Eiseniibacteriota</taxon>
    </lineage>
</organism>
<gene>
    <name evidence="4" type="ORF">E6K76_10145</name>
</gene>
<dbReference type="Proteomes" id="UP000316852">
    <property type="component" value="Unassembled WGS sequence"/>
</dbReference>
<dbReference type="InterPro" id="IPR011635">
    <property type="entry name" value="CARDB"/>
</dbReference>
<feature type="domain" description="CARDB" evidence="3">
    <location>
        <begin position="1177"/>
        <end position="1267"/>
    </location>
</feature>
<evidence type="ECO:0000259" key="3">
    <source>
        <dbReference type="Pfam" id="PF07705"/>
    </source>
</evidence>
<name>A0A538T1P3_UNCEI</name>
<comment type="caution">
    <text evidence="4">The sequence shown here is derived from an EMBL/GenBank/DDBJ whole genome shotgun (WGS) entry which is preliminary data.</text>
</comment>
<feature type="compositionally biased region" description="Gly residues" evidence="1">
    <location>
        <begin position="696"/>
        <end position="710"/>
    </location>
</feature>
<evidence type="ECO:0000313" key="4">
    <source>
        <dbReference type="EMBL" id="TMQ57557.1"/>
    </source>
</evidence>
<feature type="compositionally biased region" description="Gly residues" evidence="1">
    <location>
        <begin position="719"/>
        <end position="729"/>
    </location>
</feature>
<dbReference type="EMBL" id="VBOW01000061">
    <property type="protein sequence ID" value="TMQ57557.1"/>
    <property type="molecule type" value="Genomic_DNA"/>
</dbReference>
<evidence type="ECO:0000256" key="2">
    <source>
        <dbReference type="SAM" id="SignalP"/>
    </source>
</evidence>
<reference evidence="4 5" key="1">
    <citation type="journal article" date="2019" name="Nat. Microbiol.">
        <title>Mediterranean grassland soil C-N compound turnover is dependent on rainfall and depth, and is mediated by genomically divergent microorganisms.</title>
        <authorList>
            <person name="Diamond S."/>
            <person name="Andeer P.F."/>
            <person name="Li Z."/>
            <person name="Crits-Christoph A."/>
            <person name="Burstein D."/>
            <person name="Anantharaman K."/>
            <person name="Lane K.R."/>
            <person name="Thomas B.C."/>
            <person name="Pan C."/>
            <person name="Northen T.R."/>
            <person name="Banfield J.F."/>
        </authorList>
    </citation>
    <scope>NUCLEOTIDE SEQUENCE [LARGE SCALE GENOMIC DNA]</scope>
    <source>
        <strain evidence="4">WS_6</strain>
    </source>
</reference>
<evidence type="ECO:0000256" key="1">
    <source>
        <dbReference type="SAM" id="MobiDB-lite"/>
    </source>
</evidence>
<proteinExistence type="predicted"/>
<dbReference type="Pfam" id="PF07705">
    <property type="entry name" value="CARDB"/>
    <property type="match status" value="2"/>
</dbReference>
<dbReference type="InterPro" id="IPR013783">
    <property type="entry name" value="Ig-like_fold"/>
</dbReference>